<dbReference type="AlphaFoldDB" id="A0A4S8EXW9"/>
<sequence length="307" mass="34412">MNSTSRSTRASAVRKFALYGTDDKQPAWAQLVHIESVPERSGLFNWEIDLHFHEGMVQLLYLTHGGEGVARIDGVQWRLRPPCVVVVPARAVHGFSFDPHTDGPVITAAQKPLETLLSAMNPELLELLRKPTVLNWSEPTRQTQALMPLFDSIVRESQWHTQGLNAGMPLLAALFVQIGRMAAWAPDVAHHTRSRKAAQVERFKALLDERCHRREAASDYAQAMGISVGQLSRLTRALLGASAQELINARAVHEAQRELAYSLLSVKQIAAQQGFQDEAYFCRFFKKHTGQRPSEFRTQARLQFAGQ</sequence>
<keyword evidence="6" id="KW-1185">Reference proteome</keyword>
<dbReference type="Pfam" id="PF12833">
    <property type="entry name" value="HTH_18"/>
    <property type="match status" value="1"/>
</dbReference>
<proteinExistence type="predicted"/>
<evidence type="ECO:0000313" key="6">
    <source>
        <dbReference type="Proteomes" id="UP000308917"/>
    </source>
</evidence>
<dbReference type="Gene3D" id="1.10.10.60">
    <property type="entry name" value="Homeodomain-like"/>
    <property type="match status" value="1"/>
</dbReference>
<dbReference type="InterPro" id="IPR018060">
    <property type="entry name" value="HTH_AraC"/>
</dbReference>
<reference evidence="5 6" key="1">
    <citation type="journal article" date="2015" name="Antonie Van Leeuwenhoek">
        <title>Lampropedia puyangensis sp. nov., isolated from symptomatic bark of Populus ? euramericana canker and emended description of Lampropedia hyalina (Ehrenberg 1832) Lee et al. 2004.</title>
        <authorList>
            <person name="Li Y."/>
            <person name="Wang T."/>
            <person name="Piao C.G."/>
            <person name="Wang L.F."/>
            <person name="Tian G.Z."/>
            <person name="Zhu T.H."/>
            <person name="Guo M.W."/>
        </authorList>
    </citation>
    <scope>NUCLEOTIDE SEQUENCE [LARGE SCALE GENOMIC DNA]</scope>
    <source>
        <strain evidence="5 6">2-bin</strain>
    </source>
</reference>
<dbReference type="InterPro" id="IPR011051">
    <property type="entry name" value="RmlC_Cupin_sf"/>
</dbReference>
<dbReference type="Proteomes" id="UP000308917">
    <property type="component" value="Unassembled WGS sequence"/>
</dbReference>
<feature type="domain" description="HTH araC/xylS-type" evidence="4">
    <location>
        <begin position="201"/>
        <end position="299"/>
    </location>
</feature>
<evidence type="ECO:0000256" key="2">
    <source>
        <dbReference type="ARBA" id="ARBA00023125"/>
    </source>
</evidence>
<dbReference type="SUPFAM" id="SSF46689">
    <property type="entry name" value="Homeodomain-like"/>
    <property type="match status" value="1"/>
</dbReference>
<keyword evidence="2" id="KW-0238">DNA-binding</keyword>
<dbReference type="InterPro" id="IPR014710">
    <property type="entry name" value="RmlC-like_jellyroll"/>
</dbReference>
<evidence type="ECO:0000259" key="4">
    <source>
        <dbReference type="PROSITE" id="PS01124"/>
    </source>
</evidence>
<evidence type="ECO:0000256" key="3">
    <source>
        <dbReference type="ARBA" id="ARBA00023163"/>
    </source>
</evidence>
<keyword evidence="3" id="KW-0804">Transcription</keyword>
<dbReference type="CDD" id="cd06999">
    <property type="entry name" value="cupin_HpaA-like_N"/>
    <property type="match status" value="1"/>
</dbReference>
<gene>
    <name evidence="5" type="ORF">E9531_15640</name>
</gene>
<evidence type="ECO:0000313" key="5">
    <source>
        <dbReference type="EMBL" id="THT97571.1"/>
    </source>
</evidence>
<organism evidence="5 6">
    <name type="scientific">Lampropedia puyangensis</name>
    <dbReference type="NCBI Taxonomy" id="1330072"/>
    <lineage>
        <taxon>Bacteria</taxon>
        <taxon>Pseudomonadati</taxon>
        <taxon>Pseudomonadota</taxon>
        <taxon>Betaproteobacteria</taxon>
        <taxon>Burkholderiales</taxon>
        <taxon>Comamonadaceae</taxon>
        <taxon>Lampropedia</taxon>
    </lineage>
</organism>
<accession>A0A4S8EXW9</accession>
<dbReference type="SUPFAM" id="SSF51182">
    <property type="entry name" value="RmlC-like cupins"/>
    <property type="match status" value="1"/>
</dbReference>
<dbReference type="PANTHER" id="PTHR43280">
    <property type="entry name" value="ARAC-FAMILY TRANSCRIPTIONAL REGULATOR"/>
    <property type="match status" value="1"/>
</dbReference>
<name>A0A4S8EXW9_9BURK</name>
<dbReference type="SMART" id="SM00342">
    <property type="entry name" value="HTH_ARAC"/>
    <property type="match status" value="1"/>
</dbReference>
<dbReference type="PRINTS" id="PR00032">
    <property type="entry name" value="HTHARAC"/>
</dbReference>
<dbReference type="RefSeq" id="WP_136574710.1">
    <property type="nucleotide sequence ID" value="NZ_STFG01000027.1"/>
</dbReference>
<dbReference type="EMBL" id="STFG01000027">
    <property type="protein sequence ID" value="THT97571.1"/>
    <property type="molecule type" value="Genomic_DNA"/>
</dbReference>
<dbReference type="OrthoDB" id="9803764at2"/>
<dbReference type="InterPro" id="IPR020449">
    <property type="entry name" value="Tscrpt_reg_AraC-type_HTH"/>
</dbReference>
<dbReference type="InterPro" id="IPR047264">
    <property type="entry name" value="Cupin_HpaA-like_N"/>
</dbReference>
<dbReference type="GO" id="GO:0043565">
    <property type="term" value="F:sequence-specific DNA binding"/>
    <property type="evidence" value="ECO:0007669"/>
    <property type="project" value="InterPro"/>
</dbReference>
<dbReference type="InterPro" id="IPR009057">
    <property type="entry name" value="Homeodomain-like_sf"/>
</dbReference>
<dbReference type="Gene3D" id="2.60.120.10">
    <property type="entry name" value="Jelly Rolls"/>
    <property type="match status" value="1"/>
</dbReference>
<dbReference type="PROSITE" id="PS01124">
    <property type="entry name" value="HTH_ARAC_FAMILY_2"/>
    <property type="match status" value="1"/>
</dbReference>
<protein>
    <submittedName>
        <fullName evidence="5">Helix-turn-helix domain-containing protein</fullName>
    </submittedName>
</protein>
<dbReference type="PANTHER" id="PTHR43280:SF32">
    <property type="entry name" value="TRANSCRIPTIONAL REGULATORY PROTEIN"/>
    <property type="match status" value="1"/>
</dbReference>
<dbReference type="GO" id="GO:0003700">
    <property type="term" value="F:DNA-binding transcription factor activity"/>
    <property type="evidence" value="ECO:0007669"/>
    <property type="project" value="InterPro"/>
</dbReference>
<comment type="caution">
    <text evidence="5">The sequence shown here is derived from an EMBL/GenBank/DDBJ whole genome shotgun (WGS) entry which is preliminary data.</text>
</comment>
<keyword evidence="1" id="KW-0805">Transcription regulation</keyword>
<evidence type="ECO:0000256" key="1">
    <source>
        <dbReference type="ARBA" id="ARBA00023015"/>
    </source>
</evidence>